<feature type="non-terminal residue" evidence="7">
    <location>
        <position position="1"/>
    </location>
</feature>
<evidence type="ECO:0000256" key="4">
    <source>
        <dbReference type="ARBA" id="ARBA00023065"/>
    </source>
</evidence>
<evidence type="ECO:0000256" key="1">
    <source>
        <dbReference type="ARBA" id="ARBA00004370"/>
    </source>
</evidence>
<gene>
    <name evidence="7" type="primary">atpH</name>
    <name evidence="7" type="ORF">JYT19_00875</name>
</gene>
<evidence type="ECO:0000313" key="7">
    <source>
        <dbReference type="EMBL" id="MBN4077444.1"/>
    </source>
</evidence>
<dbReference type="HAMAP" id="MF_01416">
    <property type="entry name" value="ATP_synth_delta_bact"/>
    <property type="match status" value="1"/>
</dbReference>
<dbReference type="Proteomes" id="UP000765003">
    <property type="component" value="Unassembled WGS sequence"/>
</dbReference>
<sequence>GLIKNPIFYADERKAVLKKISEKYDFHALLTKMLDLLVEKDRLRFFVAIYNAFMRELDLQIGRVRAHIKSSTPLANETKEKILNSLEERVGKKIVPILSVDSSLMAGVRASIGGFVFDGTLQTKLKRLKKELTN</sequence>
<dbReference type="Gene3D" id="1.10.520.20">
    <property type="entry name" value="N-terminal domain of the delta subunit of the F1F0-ATP synthase"/>
    <property type="match status" value="1"/>
</dbReference>
<accession>A0ABS3AWW3</accession>
<keyword evidence="3" id="KW-0375">Hydrogen ion transport</keyword>
<name>A0ABS3AWW3_9FIRM</name>
<dbReference type="SUPFAM" id="SSF47928">
    <property type="entry name" value="N-terminal domain of the delta subunit of the F1F0-ATP synthase"/>
    <property type="match status" value="1"/>
</dbReference>
<evidence type="ECO:0000256" key="3">
    <source>
        <dbReference type="ARBA" id="ARBA00022781"/>
    </source>
</evidence>
<keyword evidence="8" id="KW-1185">Reference proteome</keyword>
<evidence type="ECO:0000256" key="2">
    <source>
        <dbReference type="ARBA" id="ARBA00022448"/>
    </source>
</evidence>
<dbReference type="InterPro" id="IPR000711">
    <property type="entry name" value="ATPase_OSCP/dsu"/>
</dbReference>
<reference evidence="7" key="1">
    <citation type="submission" date="2021-02" db="EMBL/GenBank/DDBJ databases">
        <title>Activity-based single-cell genomes from oceanic crustal fluid captures similar information to metagenomic and metatranscriptomic surveys with orders of magnitude less sampling.</title>
        <authorList>
            <person name="D'Angelo T.S."/>
            <person name="Orcutt B.N."/>
        </authorList>
    </citation>
    <scope>NUCLEOTIDE SEQUENCE [LARGE SCALE GENOMIC DNA]</scope>
    <source>
        <strain evidence="7">AH-315-E05</strain>
    </source>
</reference>
<keyword evidence="6" id="KW-0066">ATP synthesis</keyword>
<proteinExistence type="inferred from homology"/>
<evidence type="ECO:0000256" key="6">
    <source>
        <dbReference type="ARBA" id="ARBA00023310"/>
    </source>
</evidence>
<dbReference type="EMBL" id="JAFITA010000012">
    <property type="protein sequence ID" value="MBN4077444.1"/>
    <property type="molecule type" value="Genomic_DNA"/>
</dbReference>
<dbReference type="PRINTS" id="PR00125">
    <property type="entry name" value="ATPASEDELTA"/>
</dbReference>
<comment type="caution">
    <text evidence="7">The sequence shown here is derived from an EMBL/GenBank/DDBJ whole genome shotgun (WGS) entry which is preliminary data.</text>
</comment>
<dbReference type="PANTHER" id="PTHR11910">
    <property type="entry name" value="ATP SYNTHASE DELTA CHAIN"/>
    <property type="match status" value="1"/>
</dbReference>
<keyword evidence="4" id="KW-0406">Ion transport</keyword>
<dbReference type="NCBIfam" id="TIGR01145">
    <property type="entry name" value="ATP_synt_delta"/>
    <property type="match status" value="1"/>
</dbReference>
<evidence type="ECO:0000256" key="5">
    <source>
        <dbReference type="ARBA" id="ARBA00023136"/>
    </source>
</evidence>
<evidence type="ECO:0000313" key="8">
    <source>
        <dbReference type="Proteomes" id="UP000765003"/>
    </source>
</evidence>
<keyword evidence="5" id="KW-0472">Membrane</keyword>
<dbReference type="InterPro" id="IPR026015">
    <property type="entry name" value="ATP_synth_OSCP/delta_N_sf"/>
</dbReference>
<organism evidence="7 8">
    <name type="scientific">Sulfobacillus acidophilus</name>
    <dbReference type="NCBI Taxonomy" id="53633"/>
    <lineage>
        <taxon>Bacteria</taxon>
        <taxon>Bacillati</taxon>
        <taxon>Bacillota</taxon>
        <taxon>Clostridia</taxon>
        <taxon>Eubacteriales</taxon>
        <taxon>Clostridiales Family XVII. Incertae Sedis</taxon>
        <taxon>Sulfobacillus</taxon>
    </lineage>
</organism>
<protein>
    <submittedName>
        <fullName evidence="7">ATP synthase F1 subunit delta</fullName>
    </submittedName>
</protein>
<dbReference type="Pfam" id="PF00213">
    <property type="entry name" value="OSCP"/>
    <property type="match status" value="1"/>
</dbReference>
<comment type="subcellular location">
    <subcellularLocation>
        <location evidence="1">Membrane</location>
    </subcellularLocation>
</comment>
<keyword evidence="2" id="KW-0813">Transport</keyword>